<dbReference type="InterPro" id="IPR043519">
    <property type="entry name" value="NT_sf"/>
</dbReference>
<reference evidence="1 2" key="1">
    <citation type="submission" date="2021-01" db="EMBL/GenBank/DDBJ databases">
        <title>Whole genome shotgun sequence of Plantactinospora endophytica NBRC 110450.</title>
        <authorList>
            <person name="Komaki H."/>
            <person name="Tamura T."/>
        </authorList>
    </citation>
    <scope>NUCLEOTIDE SEQUENCE [LARGE SCALE GENOMIC DNA]</scope>
    <source>
        <strain evidence="1 2">NBRC 110450</strain>
    </source>
</reference>
<evidence type="ECO:0000313" key="2">
    <source>
        <dbReference type="Proteomes" id="UP000646749"/>
    </source>
</evidence>
<sequence length="277" mass="30078">MSTVIGPDPATTARAVALEAAHAHRTVFADRFVAGYALGSLAHGGYAPAVSDIDLAVILTDTRSGDADRIAETFQALRERGEPHRKLSVFWGSLDALRRGHDDGRFPAIDRLDLAEQGLLLLGSDVARQVAVPGTDELLVDSARFAVQVLATDEVLAELARPRRLLEDPVWFTKAVLFPVRFFYSNAVTMGRAAVNDEAIRWYLVQPGAVATPLVRLAAEVRSGAPLDPSAAAPLLEAGLTALYRRYAEDQVRRLRQASAPADLVSAFENWRERLGD</sequence>
<gene>
    <name evidence="1" type="ORF">Pen02_30870</name>
</gene>
<dbReference type="Proteomes" id="UP000646749">
    <property type="component" value="Unassembled WGS sequence"/>
</dbReference>
<name>A0ABQ4E0F4_9ACTN</name>
<keyword evidence="2" id="KW-1185">Reference proteome</keyword>
<accession>A0ABQ4E0F4</accession>
<comment type="caution">
    <text evidence="1">The sequence shown here is derived from an EMBL/GenBank/DDBJ whole genome shotgun (WGS) entry which is preliminary data.</text>
</comment>
<protein>
    <recommendedName>
        <fullName evidence="3">Nucleotidyltransferase domain-containing protein</fullName>
    </recommendedName>
</protein>
<dbReference type="EMBL" id="BONW01000013">
    <property type="protein sequence ID" value="GIG88151.1"/>
    <property type="molecule type" value="Genomic_DNA"/>
</dbReference>
<evidence type="ECO:0000313" key="1">
    <source>
        <dbReference type="EMBL" id="GIG88151.1"/>
    </source>
</evidence>
<dbReference type="RefSeq" id="WP_203866654.1">
    <property type="nucleotide sequence ID" value="NZ_BONW01000013.1"/>
</dbReference>
<dbReference type="SUPFAM" id="SSF81301">
    <property type="entry name" value="Nucleotidyltransferase"/>
    <property type="match status" value="1"/>
</dbReference>
<proteinExistence type="predicted"/>
<evidence type="ECO:0008006" key="3">
    <source>
        <dbReference type="Google" id="ProtNLM"/>
    </source>
</evidence>
<organism evidence="1 2">
    <name type="scientific">Plantactinospora endophytica</name>
    <dbReference type="NCBI Taxonomy" id="673535"/>
    <lineage>
        <taxon>Bacteria</taxon>
        <taxon>Bacillati</taxon>
        <taxon>Actinomycetota</taxon>
        <taxon>Actinomycetes</taxon>
        <taxon>Micromonosporales</taxon>
        <taxon>Micromonosporaceae</taxon>
        <taxon>Plantactinospora</taxon>
    </lineage>
</organism>